<dbReference type="AlphaFoldDB" id="A0A0E9R8C2"/>
<proteinExistence type="predicted"/>
<name>A0A0E9R8C2_ANGAN</name>
<evidence type="ECO:0000313" key="1">
    <source>
        <dbReference type="EMBL" id="JAH25032.1"/>
    </source>
</evidence>
<organism evidence="1">
    <name type="scientific">Anguilla anguilla</name>
    <name type="common">European freshwater eel</name>
    <name type="synonym">Muraena anguilla</name>
    <dbReference type="NCBI Taxonomy" id="7936"/>
    <lineage>
        <taxon>Eukaryota</taxon>
        <taxon>Metazoa</taxon>
        <taxon>Chordata</taxon>
        <taxon>Craniata</taxon>
        <taxon>Vertebrata</taxon>
        <taxon>Euteleostomi</taxon>
        <taxon>Actinopterygii</taxon>
        <taxon>Neopterygii</taxon>
        <taxon>Teleostei</taxon>
        <taxon>Anguilliformes</taxon>
        <taxon>Anguillidae</taxon>
        <taxon>Anguilla</taxon>
    </lineage>
</organism>
<reference evidence="1" key="1">
    <citation type="submission" date="2014-11" db="EMBL/GenBank/DDBJ databases">
        <authorList>
            <person name="Amaro Gonzalez C."/>
        </authorList>
    </citation>
    <scope>NUCLEOTIDE SEQUENCE</scope>
</reference>
<protein>
    <submittedName>
        <fullName evidence="1">Uncharacterized protein</fullName>
    </submittedName>
</protein>
<accession>A0A0E9R8C2</accession>
<sequence length="46" mass="5406">MCNYDTNILFRPSNSFLSPVRVESLLLITRTHIFNNAETYTTRDIQ</sequence>
<reference evidence="1" key="2">
    <citation type="journal article" date="2015" name="Fish Shellfish Immunol.">
        <title>Early steps in the European eel (Anguilla anguilla)-Vibrio vulnificus interaction in the gills: Role of the RtxA13 toxin.</title>
        <authorList>
            <person name="Callol A."/>
            <person name="Pajuelo D."/>
            <person name="Ebbesson L."/>
            <person name="Teles M."/>
            <person name="MacKenzie S."/>
            <person name="Amaro C."/>
        </authorList>
    </citation>
    <scope>NUCLEOTIDE SEQUENCE</scope>
</reference>
<dbReference type="EMBL" id="GBXM01083545">
    <property type="protein sequence ID" value="JAH25032.1"/>
    <property type="molecule type" value="Transcribed_RNA"/>
</dbReference>